<evidence type="ECO:0000313" key="2">
    <source>
        <dbReference type="Proteomes" id="UP000724874"/>
    </source>
</evidence>
<name>A0A9P5TRZ1_GYMJU</name>
<dbReference type="EMBL" id="JADNYJ010000006">
    <property type="protein sequence ID" value="KAF8910424.1"/>
    <property type="molecule type" value="Genomic_DNA"/>
</dbReference>
<keyword evidence="2" id="KW-1185">Reference proteome</keyword>
<organism evidence="1 2">
    <name type="scientific">Gymnopilus junonius</name>
    <name type="common">Spectacular rustgill mushroom</name>
    <name type="synonym">Gymnopilus spectabilis subsp. junonius</name>
    <dbReference type="NCBI Taxonomy" id="109634"/>
    <lineage>
        <taxon>Eukaryota</taxon>
        <taxon>Fungi</taxon>
        <taxon>Dikarya</taxon>
        <taxon>Basidiomycota</taxon>
        <taxon>Agaricomycotina</taxon>
        <taxon>Agaricomycetes</taxon>
        <taxon>Agaricomycetidae</taxon>
        <taxon>Agaricales</taxon>
        <taxon>Agaricineae</taxon>
        <taxon>Hymenogastraceae</taxon>
        <taxon>Gymnopilus</taxon>
    </lineage>
</organism>
<sequence length="154" mass="17368">MSGVVRIEATCLMDCCPQILRVCVVQPMRQVTVRRHHIQVANVDVGRAADCDSTTMAEGPVAGGGSVLVVMVRIVNGALHVRRVVMGHCCHRHPAFVVWMAKSDYWVISMSTRPGMPWQSWVKMSRFSHENRAGMDVVWVDFGYRQGIDHCRYK</sequence>
<reference evidence="1" key="1">
    <citation type="submission" date="2020-11" db="EMBL/GenBank/DDBJ databases">
        <authorList>
            <consortium name="DOE Joint Genome Institute"/>
            <person name="Ahrendt S."/>
            <person name="Riley R."/>
            <person name="Andreopoulos W."/>
            <person name="LaButti K."/>
            <person name="Pangilinan J."/>
            <person name="Ruiz-duenas F.J."/>
            <person name="Barrasa J.M."/>
            <person name="Sanchez-Garcia M."/>
            <person name="Camarero S."/>
            <person name="Miyauchi S."/>
            <person name="Serrano A."/>
            <person name="Linde D."/>
            <person name="Babiker R."/>
            <person name="Drula E."/>
            <person name="Ayuso-Fernandez I."/>
            <person name="Pacheco R."/>
            <person name="Padilla G."/>
            <person name="Ferreira P."/>
            <person name="Barriuso J."/>
            <person name="Kellner H."/>
            <person name="Castanera R."/>
            <person name="Alfaro M."/>
            <person name="Ramirez L."/>
            <person name="Pisabarro A.G."/>
            <person name="Kuo A."/>
            <person name="Tritt A."/>
            <person name="Lipzen A."/>
            <person name="He G."/>
            <person name="Yan M."/>
            <person name="Ng V."/>
            <person name="Cullen D."/>
            <person name="Martin F."/>
            <person name="Rosso M.-N."/>
            <person name="Henrissat B."/>
            <person name="Hibbett D."/>
            <person name="Martinez A.T."/>
            <person name="Grigoriev I.V."/>
        </authorList>
    </citation>
    <scope>NUCLEOTIDE SEQUENCE</scope>
    <source>
        <strain evidence="1">AH 44721</strain>
    </source>
</reference>
<comment type="caution">
    <text evidence="1">The sequence shown here is derived from an EMBL/GenBank/DDBJ whole genome shotgun (WGS) entry which is preliminary data.</text>
</comment>
<gene>
    <name evidence="1" type="ORF">CPB84DRAFT_1763622</name>
</gene>
<accession>A0A9P5TRZ1</accession>
<protein>
    <submittedName>
        <fullName evidence="1">Uncharacterized protein</fullName>
    </submittedName>
</protein>
<proteinExistence type="predicted"/>
<dbReference type="Proteomes" id="UP000724874">
    <property type="component" value="Unassembled WGS sequence"/>
</dbReference>
<dbReference type="AlphaFoldDB" id="A0A9P5TRZ1"/>
<evidence type="ECO:0000313" key="1">
    <source>
        <dbReference type="EMBL" id="KAF8910424.1"/>
    </source>
</evidence>